<dbReference type="PROSITE" id="PS50887">
    <property type="entry name" value="GGDEF"/>
    <property type="match status" value="1"/>
</dbReference>
<accession>A0A4S4BEU5</accession>
<dbReference type="Proteomes" id="UP000310636">
    <property type="component" value="Unassembled WGS sequence"/>
</dbReference>
<feature type="domain" description="PAS" evidence="1">
    <location>
        <begin position="8"/>
        <end position="53"/>
    </location>
</feature>
<evidence type="ECO:0000259" key="2">
    <source>
        <dbReference type="PROSITE" id="PS50113"/>
    </source>
</evidence>
<dbReference type="SMART" id="SM00267">
    <property type="entry name" value="GGDEF"/>
    <property type="match status" value="1"/>
</dbReference>
<gene>
    <name evidence="5" type="ORF">E6C55_31890</name>
</gene>
<dbReference type="SUPFAM" id="SSF55073">
    <property type="entry name" value="Nucleotide cyclase"/>
    <property type="match status" value="1"/>
</dbReference>
<evidence type="ECO:0000259" key="4">
    <source>
        <dbReference type="PROSITE" id="PS50887"/>
    </source>
</evidence>
<dbReference type="SMART" id="SM00086">
    <property type="entry name" value="PAC"/>
    <property type="match status" value="1"/>
</dbReference>
<dbReference type="InterPro" id="IPR000014">
    <property type="entry name" value="PAS"/>
</dbReference>
<evidence type="ECO:0000313" key="6">
    <source>
        <dbReference type="Proteomes" id="UP000310636"/>
    </source>
</evidence>
<dbReference type="Gene3D" id="3.30.450.20">
    <property type="entry name" value="PAS domain"/>
    <property type="match status" value="1"/>
</dbReference>
<dbReference type="RefSeq" id="WP_136373893.1">
    <property type="nucleotide sequence ID" value="NZ_SSOB01000071.1"/>
</dbReference>
<dbReference type="InterPro" id="IPR000700">
    <property type="entry name" value="PAS-assoc_C"/>
</dbReference>
<dbReference type="Pfam" id="PF00563">
    <property type="entry name" value="EAL"/>
    <property type="match status" value="1"/>
</dbReference>
<dbReference type="PROSITE" id="PS50883">
    <property type="entry name" value="EAL"/>
    <property type="match status" value="1"/>
</dbReference>
<dbReference type="SUPFAM" id="SSF55785">
    <property type="entry name" value="PYP-like sensor domain (PAS domain)"/>
    <property type="match status" value="1"/>
</dbReference>
<dbReference type="SUPFAM" id="SSF141868">
    <property type="entry name" value="EAL domain-like"/>
    <property type="match status" value="1"/>
</dbReference>
<name>A0A4S4BEU5_9BACL</name>
<dbReference type="AlphaFoldDB" id="A0A4S4BEU5"/>
<reference evidence="5 6" key="1">
    <citation type="submission" date="2019-04" db="EMBL/GenBank/DDBJ databases">
        <title>Cohnella sp. nov. isolated from preserved vegetables.</title>
        <authorList>
            <person name="Lin S.-Y."/>
            <person name="Hung M.-H."/>
            <person name="Young C.-C."/>
        </authorList>
    </citation>
    <scope>NUCLEOTIDE SEQUENCE [LARGE SCALE GENOMIC DNA]</scope>
    <source>
        <strain evidence="5 6">CC-MHH1044</strain>
    </source>
</reference>
<dbReference type="PANTHER" id="PTHR44757">
    <property type="entry name" value="DIGUANYLATE CYCLASE DGCP"/>
    <property type="match status" value="1"/>
</dbReference>
<organism evidence="5 6">
    <name type="scientific">Cohnella fermenti</name>
    <dbReference type="NCBI Taxonomy" id="2565925"/>
    <lineage>
        <taxon>Bacteria</taxon>
        <taxon>Bacillati</taxon>
        <taxon>Bacillota</taxon>
        <taxon>Bacilli</taxon>
        <taxon>Bacillales</taxon>
        <taxon>Paenibacillaceae</taxon>
        <taxon>Cohnella</taxon>
    </lineage>
</organism>
<dbReference type="InterPro" id="IPR035919">
    <property type="entry name" value="EAL_sf"/>
</dbReference>
<dbReference type="PANTHER" id="PTHR44757:SF2">
    <property type="entry name" value="BIOFILM ARCHITECTURE MAINTENANCE PROTEIN MBAA"/>
    <property type="match status" value="1"/>
</dbReference>
<dbReference type="InterPro" id="IPR052155">
    <property type="entry name" value="Biofilm_reg_signaling"/>
</dbReference>
<dbReference type="SMART" id="SM00091">
    <property type="entry name" value="PAS"/>
    <property type="match status" value="1"/>
</dbReference>
<dbReference type="InterPro" id="IPR035965">
    <property type="entry name" value="PAS-like_dom_sf"/>
</dbReference>
<feature type="domain" description="PAC" evidence="2">
    <location>
        <begin position="79"/>
        <end position="133"/>
    </location>
</feature>
<dbReference type="PROSITE" id="PS50112">
    <property type="entry name" value="PAS"/>
    <property type="match status" value="1"/>
</dbReference>
<dbReference type="CDD" id="cd01948">
    <property type="entry name" value="EAL"/>
    <property type="match status" value="1"/>
</dbReference>
<keyword evidence="6" id="KW-1185">Reference proteome</keyword>
<dbReference type="Pfam" id="PF00989">
    <property type="entry name" value="PAS"/>
    <property type="match status" value="1"/>
</dbReference>
<evidence type="ECO:0000259" key="3">
    <source>
        <dbReference type="PROSITE" id="PS50883"/>
    </source>
</evidence>
<dbReference type="NCBIfam" id="TIGR00229">
    <property type="entry name" value="sensory_box"/>
    <property type="match status" value="1"/>
</dbReference>
<dbReference type="SMART" id="SM00052">
    <property type="entry name" value="EAL"/>
    <property type="match status" value="1"/>
</dbReference>
<dbReference type="InterPro" id="IPR001610">
    <property type="entry name" value="PAC"/>
</dbReference>
<feature type="domain" description="EAL" evidence="3">
    <location>
        <begin position="309"/>
        <end position="562"/>
    </location>
</feature>
<dbReference type="InterPro" id="IPR001633">
    <property type="entry name" value="EAL_dom"/>
</dbReference>
<dbReference type="FunFam" id="3.20.20.450:FF:000001">
    <property type="entry name" value="Cyclic di-GMP phosphodiesterase yahA"/>
    <property type="match status" value="1"/>
</dbReference>
<protein>
    <submittedName>
        <fullName evidence="5">EAL domain-containing protein</fullName>
    </submittedName>
</protein>
<dbReference type="Gene3D" id="3.20.20.450">
    <property type="entry name" value="EAL domain"/>
    <property type="match status" value="1"/>
</dbReference>
<dbReference type="OrthoDB" id="9759607at2"/>
<dbReference type="Pfam" id="PF00990">
    <property type="entry name" value="GGDEF"/>
    <property type="match status" value="1"/>
</dbReference>
<sequence length="565" mass="63335">MRTPDNSDAALAARALEAIRDGIIVTDRNATIVMVNAAFCRMTGFSGAEVVGKKPNVLQSGMHGKEFYRRMWAELLASGQWEGEIWNCKRNGEVFLEYIRISAILDATGEATHYAAVFSDITDKRMAERKLEWLANYDMLTGLPNRRLFHARLSASLREPESEREGKHLLFIDLDGFKWQNDKYGHALGDRLLRSAAERLKAEVGERGTVYRYGGDEFTVLLDPLPTGVRLEDWTNGLLAAFRKPLPVEDSEIVQPLSIGVAPLRELSSPADSDRFVRHADSSMYRAKKAGGDRWVLHEDGLLSPEEERARKVGELREALANGQLLLHYQPKFEVASKRLAGLEALVRWNHPQRGELAPGEFIPLAEETGLIAEIGEWVLGRAVAQLREWEDWGYEPVPVSVNLSPIELQREGLAGRIEGLLAKLGLPARLLELEVTESSMMRDIDPVLSNLTELRRLGVGIAIDDFGTGYSSLGQLARFPVDTIKIDKSFIQSSREDEPAPIVESIVNLAHGMKLKVVAEGVEDERQLRLLSRLHCELAQGFLFSRPLPAREIEERYWKKSAAR</sequence>
<dbReference type="InterPro" id="IPR029787">
    <property type="entry name" value="Nucleotide_cyclase"/>
</dbReference>
<dbReference type="InterPro" id="IPR013767">
    <property type="entry name" value="PAS_fold"/>
</dbReference>
<evidence type="ECO:0000313" key="5">
    <source>
        <dbReference type="EMBL" id="THF72761.1"/>
    </source>
</evidence>
<comment type="caution">
    <text evidence="5">The sequence shown here is derived from an EMBL/GenBank/DDBJ whole genome shotgun (WGS) entry which is preliminary data.</text>
</comment>
<dbReference type="CDD" id="cd01949">
    <property type="entry name" value="GGDEF"/>
    <property type="match status" value="1"/>
</dbReference>
<dbReference type="GO" id="GO:0006355">
    <property type="term" value="P:regulation of DNA-templated transcription"/>
    <property type="evidence" value="ECO:0007669"/>
    <property type="project" value="InterPro"/>
</dbReference>
<dbReference type="NCBIfam" id="TIGR00254">
    <property type="entry name" value="GGDEF"/>
    <property type="match status" value="1"/>
</dbReference>
<dbReference type="InterPro" id="IPR043128">
    <property type="entry name" value="Rev_trsase/Diguanyl_cyclase"/>
</dbReference>
<feature type="domain" description="GGDEF" evidence="4">
    <location>
        <begin position="165"/>
        <end position="300"/>
    </location>
</feature>
<dbReference type="CDD" id="cd00130">
    <property type="entry name" value="PAS"/>
    <property type="match status" value="1"/>
</dbReference>
<proteinExistence type="predicted"/>
<dbReference type="PROSITE" id="PS50113">
    <property type="entry name" value="PAC"/>
    <property type="match status" value="1"/>
</dbReference>
<dbReference type="EMBL" id="SSOB01000071">
    <property type="protein sequence ID" value="THF72761.1"/>
    <property type="molecule type" value="Genomic_DNA"/>
</dbReference>
<dbReference type="InterPro" id="IPR000160">
    <property type="entry name" value="GGDEF_dom"/>
</dbReference>
<dbReference type="Gene3D" id="3.30.70.270">
    <property type="match status" value="1"/>
</dbReference>
<evidence type="ECO:0000259" key="1">
    <source>
        <dbReference type="PROSITE" id="PS50112"/>
    </source>
</evidence>